<dbReference type="GO" id="GO:0005506">
    <property type="term" value="F:iron ion binding"/>
    <property type="evidence" value="ECO:0007669"/>
    <property type="project" value="InterPro"/>
</dbReference>
<evidence type="ECO:0000313" key="10">
    <source>
        <dbReference type="EMBL" id="AWI55366.1"/>
    </source>
</evidence>
<comment type="subcellular location">
    <subcellularLocation>
        <location evidence="1">Endomembrane system</location>
        <topology evidence="1">Multi-pass membrane protein</topology>
    </subcellularLocation>
</comment>
<keyword evidence="6 8" id="KW-0472">Membrane</keyword>
<dbReference type="GO" id="GO:0006643">
    <property type="term" value="P:membrane lipid metabolic process"/>
    <property type="evidence" value="ECO:0007669"/>
    <property type="project" value="TreeGrafter"/>
</dbReference>
<dbReference type="KEGG" id="aon:DEH84_17295"/>
<evidence type="ECO:0000256" key="7">
    <source>
        <dbReference type="SAM" id="MobiDB-lite"/>
    </source>
</evidence>
<feature type="transmembrane region" description="Helical" evidence="8">
    <location>
        <begin position="45"/>
        <end position="70"/>
    </location>
</feature>
<dbReference type="AlphaFoldDB" id="A0A2U8FYS1"/>
<dbReference type="Proteomes" id="UP000244892">
    <property type="component" value="Chromosome"/>
</dbReference>
<dbReference type="PANTHER" id="PTHR21624">
    <property type="entry name" value="STEROL DESATURASE-RELATED PROTEIN"/>
    <property type="match status" value="1"/>
</dbReference>
<feature type="region of interest" description="Disordered" evidence="7">
    <location>
        <begin position="305"/>
        <end position="326"/>
    </location>
</feature>
<keyword evidence="2 8" id="KW-0812">Transmembrane</keyword>
<dbReference type="GO" id="GO:0012505">
    <property type="term" value="C:endomembrane system"/>
    <property type="evidence" value="ECO:0007669"/>
    <property type="project" value="UniProtKB-SubCell"/>
</dbReference>
<dbReference type="Pfam" id="PF04116">
    <property type="entry name" value="FA_hydroxylase"/>
    <property type="match status" value="1"/>
</dbReference>
<dbReference type="OrthoDB" id="9770329at2"/>
<evidence type="ECO:0000259" key="9">
    <source>
        <dbReference type="Pfam" id="PF04116"/>
    </source>
</evidence>
<gene>
    <name evidence="10" type="ORF">DEH84_17295</name>
</gene>
<organism evidence="10 11">
    <name type="scientific">Aquabacterium olei</name>
    <dbReference type="NCBI Taxonomy" id="1296669"/>
    <lineage>
        <taxon>Bacteria</taxon>
        <taxon>Pseudomonadati</taxon>
        <taxon>Pseudomonadota</taxon>
        <taxon>Betaproteobacteria</taxon>
        <taxon>Burkholderiales</taxon>
        <taxon>Aquabacterium</taxon>
    </lineage>
</organism>
<keyword evidence="11" id="KW-1185">Reference proteome</keyword>
<keyword evidence="5" id="KW-0443">Lipid metabolism</keyword>
<evidence type="ECO:0000256" key="5">
    <source>
        <dbReference type="ARBA" id="ARBA00023098"/>
    </source>
</evidence>
<feature type="transmembrane region" description="Helical" evidence="8">
    <location>
        <begin position="82"/>
        <end position="99"/>
    </location>
</feature>
<evidence type="ECO:0000256" key="2">
    <source>
        <dbReference type="ARBA" id="ARBA00022692"/>
    </source>
</evidence>
<keyword evidence="4" id="KW-0560">Oxidoreductase</keyword>
<evidence type="ECO:0000256" key="8">
    <source>
        <dbReference type="SAM" id="Phobius"/>
    </source>
</evidence>
<protein>
    <submittedName>
        <fullName evidence="10">Fatty acid hydroxylase</fullName>
    </submittedName>
</protein>
<name>A0A2U8FYS1_9BURK</name>
<keyword evidence="3 8" id="KW-1133">Transmembrane helix</keyword>
<dbReference type="InterPro" id="IPR006694">
    <property type="entry name" value="Fatty_acid_hydroxylase"/>
</dbReference>
<evidence type="ECO:0000256" key="1">
    <source>
        <dbReference type="ARBA" id="ARBA00004127"/>
    </source>
</evidence>
<dbReference type="EMBL" id="CP029210">
    <property type="protein sequence ID" value="AWI55366.1"/>
    <property type="molecule type" value="Genomic_DNA"/>
</dbReference>
<dbReference type="GO" id="GO:0008610">
    <property type="term" value="P:lipid biosynthetic process"/>
    <property type="evidence" value="ECO:0007669"/>
    <property type="project" value="InterPro"/>
</dbReference>
<proteinExistence type="predicted"/>
<sequence>MQIMMAVLGVSAVLVTAAEGVLIARRRGAGAYDWRAFWTTVRINGWRVVVEAIPMGAVLGAALPFGAWMYAHRLWTVPMDTAWGWVAMFFTTEFFYYWLHRAGHRIRWYWASHQVHHSGNEYNLAAAFRQSITGKVSGGFVFFAPQCLLGFSPDAVLMSYGLNLVYQFWIHTDLVPKLGWMEGVFNTPSAHRVHHAANVEYLDCNYGGTIMLFDRLFGTYVEEKDGVPIRYGLVKPQRSYTALRICLAEWAAIARDALKARRPAHLLGYLFGPPGWAPDGRGLTTDDLRVRMKALTGEAAGVPPEWMLEGREAPTEVSRGSPLPAR</sequence>
<accession>A0A2U8FYS1</accession>
<reference evidence="10 11" key="1">
    <citation type="submission" date="2018-05" db="EMBL/GenBank/DDBJ databases">
        <title>complete genome sequence of Aquabacterium olei NBRC 110486.</title>
        <authorList>
            <person name="Tang B."/>
            <person name="Chang J."/>
            <person name="Zhang L."/>
            <person name="Yang H."/>
        </authorList>
    </citation>
    <scope>NUCLEOTIDE SEQUENCE [LARGE SCALE GENOMIC DNA]</scope>
    <source>
        <strain evidence="10 11">NBRC 110486</strain>
    </source>
</reference>
<evidence type="ECO:0000256" key="4">
    <source>
        <dbReference type="ARBA" id="ARBA00023002"/>
    </source>
</evidence>
<dbReference type="PANTHER" id="PTHR21624:SF1">
    <property type="entry name" value="ALKYLGLYCEROL MONOOXYGENASE"/>
    <property type="match status" value="1"/>
</dbReference>
<dbReference type="GO" id="GO:0050479">
    <property type="term" value="F:glyceryl-ether monooxygenase activity"/>
    <property type="evidence" value="ECO:0007669"/>
    <property type="project" value="TreeGrafter"/>
</dbReference>
<feature type="domain" description="Fatty acid hydroxylase" evidence="9">
    <location>
        <begin position="85"/>
        <end position="219"/>
    </location>
</feature>
<dbReference type="GO" id="GO:0016020">
    <property type="term" value="C:membrane"/>
    <property type="evidence" value="ECO:0007669"/>
    <property type="project" value="GOC"/>
</dbReference>
<dbReference type="InterPro" id="IPR051689">
    <property type="entry name" value="Sterol_desaturase/TMEM195"/>
</dbReference>
<evidence type="ECO:0000256" key="6">
    <source>
        <dbReference type="ARBA" id="ARBA00023136"/>
    </source>
</evidence>
<evidence type="ECO:0000313" key="11">
    <source>
        <dbReference type="Proteomes" id="UP000244892"/>
    </source>
</evidence>
<feature type="transmembrane region" description="Helical" evidence="8">
    <location>
        <begin position="6"/>
        <end position="24"/>
    </location>
</feature>
<evidence type="ECO:0000256" key="3">
    <source>
        <dbReference type="ARBA" id="ARBA00022989"/>
    </source>
</evidence>